<sequence>MIIQIVDINLNRKKLISHLGTKLIHGYWMRFKHSDFEGTAYFVPSNMESEEIIFNKDYSVETSHEKTLTYFKTENTTPNIEYNSKDESYYLRGKMSFISDDNEIVVLNIWDIDFTFDSDEIDIKELEINDEIEIEIKDLTLWDEGIF</sequence>
<dbReference type="Proteomes" id="UP000198972">
    <property type="component" value="Unassembled WGS sequence"/>
</dbReference>
<reference evidence="1 2" key="1">
    <citation type="submission" date="2016-10" db="EMBL/GenBank/DDBJ databases">
        <authorList>
            <person name="de Groot N.N."/>
        </authorList>
    </citation>
    <scope>NUCLEOTIDE SEQUENCE [LARGE SCALE GENOMIC DNA]</scope>
    <source>
        <strain evidence="1 2">DSM 28129</strain>
    </source>
</reference>
<evidence type="ECO:0000313" key="1">
    <source>
        <dbReference type="EMBL" id="SDE66463.1"/>
    </source>
</evidence>
<protein>
    <submittedName>
        <fullName evidence="1">Uncharacterized protein</fullName>
    </submittedName>
</protein>
<dbReference type="RefSeq" id="WP_091226134.1">
    <property type="nucleotide sequence ID" value="NZ_FNBG01000001.1"/>
</dbReference>
<dbReference type="AlphaFoldDB" id="A0A1G7ES39"/>
<dbReference type="STRING" id="670482.SAMN04488542_101316"/>
<accession>A0A1G7ES39</accession>
<keyword evidence="2" id="KW-1185">Reference proteome</keyword>
<name>A0A1G7ES39_9BACL</name>
<proteinExistence type="predicted"/>
<gene>
    <name evidence="1" type="ORF">SAMN04488542_101316</name>
</gene>
<dbReference type="EMBL" id="FNBG01000001">
    <property type="protein sequence ID" value="SDE66463.1"/>
    <property type="molecule type" value="Genomic_DNA"/>
</dbReference>
<evidence type="ECO:0000313" key="2">
    <source>
        <dbReference type="Proteomes" id="UP000198972"/>
    </source>
</evidence>
<organism evidence="1 2">
    <name type="scientific">Fontibacillus panacisegetis</name>
    <dbReference type="NCBI Taxonomy" id="670482"/>
    <lineage>
        <taxon>Bacteria</taxon>
        <taxon>Bacillati</taxon>
        <taxon>Bacillota</taxon>
        <taxon>Bacilli</taxon>
        <taxon>Bacillales</taxon>
        <taxon>Paenibacillaceae</taxon>
        <taxon>Fontibacillus</taxon>
    </lineage>
</organism>